<evidence type="ECO:0000256" key="9">
    <source>
        <dbReference type="ARBA" id="ARBA00023306"/>
    </source>
</evidence>
<dbReference type="GO" id="GO:0032153">
    <property type="term" value="C:cell division site"/>
    <property type="evidence" value="ECO:0007669"/>
    <property type="project" value="TreeGrafter"/>
</dbReference>
<keyword evidence="4 10" id="KW-1003">Cell membrane</keyword>
<keyword evidence="8 10" id="KW-0472">Membrane</keyword>
<comment type="subcellular location">
    <subcellularLocation>
        <location evidence="1">Cell membrane</location>
        <topology evidence="1">Multi-pass membrane protein</topology>
    </subcellularLocation>
</comment>
<dbReference type="PANTHER" id="PTHR47755:SF1">
    <property type="entry name" value="CELL DIVISION PROTEIN FTSX"/>
    <property type="match status" value="1"/>
</dbReference>
<gene>
    <name evidence="14" type="ORF">AXF15_04350</name>
</gene>
<evidence type="ECO:0000256" key="5">
    <source>
        <dbReference type="ARBA" id="ARBA00022618"/>
    </source>
</evidence>
<evidence type="ECO:0000256" key="10">
    <source>
        <dbReference type="PIRNR" id="PIRNR003097"/>
    </source>
</evidence>
<dbReference type="InterPro" id="IPR040690">
    <property type="entry name" value="FtsX_ECD"/>
</dbReference>
<sequence length="290" mass="32242">MSVFFRLLFQGIRDLFRMPWSLCMTMAAIVLVCFLGGAFLLLVHNLNLQIGERHGNVQFQVFWNSEATPAELKEVWAGLSRLDSVTNVRTYTPDQALGVLEESFRKTVDLEWMKGRSPLPPTALIQCRLPAEDQKKWTGAFVSRLRAMPKVQKVSFNPLQVDLLSSWAGFAKAAFWPVAGFLLLVVGLVVGNTIKLALLTRREELEILRFVGASRAYIRFPLLVGGAFQGFLGAGLALLLLFGAHHAIRDILNVPPLWITISFLPDIHILLMLGVLAAVGMLSSFVALRN</sequence>
<evidence type="ECO:0000256" key="1">
    <source>
        <dbReference type="ARBA" id="ARBA00004651"/>
    </source>
</evidence>
<dbReference type="PANTHER" id="PTHR47755">
    <property type="entry name" value="CELL DIVISION PROTEIN FTSX"/>
    <property type="match status" value="1"/>
</dbReference>
<dbReference type="AlphaFoldDB" id="A0A0X8JP64"/>
<name>A0A0X8JP64_9BACT</name>
<keyword evidence="7 11" id="KW-1133">Transmembrane helix</keyword>
<dbReference type="InterPro" id="IPR004513">
    <property type="entry name" value="FtsX"/>
</dbReference>
<dbReference type="STRING" id="888061.AXF15_04350"/>
<feature type="transmembrane region" description="Helical" evidence="11">
    <location>
        <begin position="174"/>
        <end position="199"/>
    </location>
</feature>
<feature type="transmembrane region" description="Helical" evidence="11">
    <location>
        <begin position="20"/>
        <end position="43"/>
    </location>
</feature>
<evidence type="ECO:0000256" key="2">
    <source>
        <dbReference type="ARBA" id="ARBA00007379"/>
    </source>
</evidence>
<feature type="domain" description="FtsX extracellular" evidence="13">
    <location>
        <begin position="57"/>
        <end position="154"/>
    </location>
</feature>
<dbReference type="Pfam" id="PF18075">
    <property type="entry name" value="FtsX_ECD"/>
    <property type="match status" value="1"/>
</dbReference>
<evidence type="ECO:0000256" key="3">
    <source>
        <dbReference type="ARBA" id="ARBA00021907"/>
    </source>
</evidence>
<dbReference type="KEGG" id="doa:AXF15_04350"/>
<dbReference type="Proteomes" id="UP000063964">
    <property type="component" value="Chromosome"/>
</dbReference>
<evidence type="ECO:0000313" key="14">
    <source>
        <dbReference type="EMBL" id="AMD92417.1"/>
    </source>
</evidence>
<evidence type="ECO:0000256" key="7">
    <source>
        <dbReference type="ARBA" id="ARBA00022989"/>
    </source>
</evidence>
<evidence type="ECO:0000256" key="8">
    <source>
        <dbReference type="ARBA" id="ARBA00023136"/>
    </source>
</evidence>
<dbReference type="InterPro" id="IPR003838">
    <property type="entry name" value="ABC3_permease_C"/>
</dbReference>
<reference evidence="15" key="1">
    <citation type="submission" date="2016-02" db="EMBL/GenBank/DDBJ databases">
        <authorList>
            <person name="Holder M.E."/>
            <person name="Ajami N.J."/>
            <person name="Petrosino J.F."/>
        </authorList>
    </citation>
    <scope>NUCLEOTIDE SEQUENCE [LARGE SCALE GENOMIC DNA]</scope>
    <source>
        <strain evidence="15">DSM 12838</strain>
    </source>
</reference>
<dbReference type="OrthoDB" id="9813411at2"/>
<dbReference type="Gene3D" id="3.30.70.3040">
    <property type="match status" value="1"/>
</dbReference>
<dbReference type="GO" id="GO:0051301">
    <property type="term" value="P:cell division"/>
    <property type="evidence" value="ECO:0007669"/>
    <property type="project" value="UniProtKB-KW"/>
</dbReference>
<feature type="transmembrane region" description="Helical" evidence="11">
    <location>
        <begin position="220"/>
        <end position="247"/>
    </location>
</feature>
<evidence type="ECO:0000259" key="12">
    <source>
        <dbReference type="Pfam" id="PF02687"/>
    </source>
</evidence>
<keyword evidence="5 10" id="KW-0132">Cell division</keyword>
<comment type="similarity">
    <text evidence="2 10">Belongs to the ABC-4 integral membrane protein family. FtsX subfamily.</text>
</comment>
<dbReference type="GO" id="GO:0005886">
    <property type="term" value="C:plasma membrane"/>
    <property type="evidence" value="ECO:0007669"/>
    <property type="project" value="UniProtKB-SubCell"/>
</dbReference>
<dbReference type="EMBL" id="CP014230">
    <property type="protein sequence ID" value="AMD92417.1"/>
    <property type="molecule type" value="Genomic_DNA"/>
</dbReference>
<proteinExistence type="inferred from homology"/>
<accession>A0A0X8JP64</accession>
<organism evidence="14 15">
    <name type="scientific">Desulfomicrobium orale DSM 12838</name>
    <dbReference type="NCBI Taxonomy" id="888061"/>
    <lineage>
        <taxon>Bacteria</taxon>
        <taxon>Pseudomonadati</taxon>
        <taxon>Thermodesulfobacteriota</taxon>
        <taxon>Desulfovibrionia</taxon>
        <taxon>Desulfovibrionales</taxon>
        <taxon>Desulfomicrobiaceae</taxon>
        <taxon>Desulfomicrobium</taxon>
    </lineage>
</organism>
<feature type="transmembrane region" description="Helical" evidence="11">
    <location>
        <begin position="267"/>
        <end position="288"/>
    </location>
</feature>
<feature type="domain" description="ABC3 transporter permease C-terminal" evidence="12">
    <location>
        <begin position="179"/>
        <end position="289"/>
    </location>
</feature>
<keyword evidence="15" id="KW-1185">Reference proteome</keyword>
<evidence type="ECO:0000256" key="11">
    <source>
        <dbReference type="SAM" id="Phobius"/>
    </source>
</evidence>
<keyword evidence="9 10" id="KW-0131">Cell cycle</keyword>
<evidence type="ECO:0000256" key="6">
    <source>
        <dbReference type="ARBA" id="ARBA00022692"/>
    </source>
</evidence>
<keyword evidence="6 11" id="KW-0812">Transmembrane</keyword>
<evidence type="ECO:0000313" key="15">
    <source>
        <dbReference type="Proteomes" id="UP000063964"/>
    </source>
</evidence>
<dbReference type="Pfam" id="PF02687">
    <property type="entry name" value="FtsX"/>
    <property type="match status" value="1"/>
</dbReference>
<evidence type="ECO:0000256" key="4">
    <source>
        <dbReference type="ARBA" id="ARBA00022475"/>
    </source>
</evidence>
<evidence type="ECO:0000259" key="13">
    <source>
        <dbReference type="Pfam" id="PF18075"/>
    </source>
</evidence>
<dbReference type="PIRSF" id="PIRSF003097">
    <property type="entry name" value="FtsX"/>
    <property type="match status" value="1"/>
</dbReference>
<protein>
    <recommendedName>
        <fullName evidence="3 10">Cell division protein FtsX</fullName>
    </recommendedName>
</protein>
<dbReference type="RefSeq" id="WP_066603803.1">
    <property type="nucleotide sequence ID" value="NZ_CP014230.1"/>
</dbReference>